<proteinExistence type="predicted"/>
<organism evidence="2 3">
    <name type="scientific">Orbilia ellipsospora</name>
    <dbReference type="NCBI Taxonomy" id="2528407"/>
    <lineage>
        <taxon>Eukaryota</taxon>
        <taxon>Fungi</taxon>
        <taxon>Dikarya</taxon>
        <taxon>Ascomycota</taxon>
        <taxon>Pezizomycotina</taxon>
        <taxon>Orbiliomycetes</taxon>
        <taxon>Orbiliales</taxon>
        <taxon>Orbiliaceae</taxon>
        <taxon>Orbilia</taxon>
    </lineage>
</organism>
<sequence>MSADVTEASGSGAASRRKSSSAGSAGVLSAKEVGEQNLTLVLDKDLTKINWKINTSPSTINEPELLKKFITKPPVKSVELLTDTNMHFTARNLKGVTYKDCLDVIHKQYKKKADDELDKPYLIGIDRDDDDNSQTILRIYMGKEGAAAPKKKKKGAAADE</sequence>
<name>A0AAV9XAM5_9PEZI</name>
<feature type="region of interest" description="Disordered" evidence="1">
    <location>
        <begin position="1"/>
        <end position="27"/>
    </location>
</feature>
<reference evidence="2 3" key="1">
    <citation type="submission" date="2019-10" db="EMBL/GenBank/DDBJ databases">
        <authorList>
            <person name="Palmer J.M."/>
        </authorList>
    </citation>
    <scope>NUCLEOTIDE SEQUENCE [LARGE SCALE GENOMIC DNA]</scope>
    <source>
        <strain evidence="2 3">TWF694</strain>
    </source>
</reference>
<comment type="caution">
    <text evidence="2">The sequence shown here is derived from an EMBL/GenBank/DDBJ whole genome shotgun (WGS) entry which is preliminary data.</text>
</comment>
<evidence type="ECO:0000313" key="2">
    <source>
        <dbReference type="EMBL" id="KAK6539026.1"/>
    </source>
</evidence>
<dbReference type="EMBL" id="JAVHJO010000007">
    <property type="protein sequence ID" value="KAK6539026.1"/>
    <property type="molecule type" value="Genomic_DNA"/>
</dbReference>
<dbReference type="Proteomes" id="UP001365542">
    <property type="component" value="Unassembled WGS sequence"/>
</dbReference>
<feature type="compositionally biased region" description="Low complexity" evidence="1">
    <location>
        <begin position="8"/>
        <end position="26"/>
    </location>
</feature>
<keyword evidence="3" id="KW-1185">Reference proteome</keyword>
<dbReference type="AlphaFoldDB" id="A0AAV9XAM5"/>
<accession>A0AAV9XAM5</accession>
<evidence type="ECO:0000313" key="3">
    <source>
        <dbReference type="Proteomes" id="UP001365542"/>
    </source>
</evidence>
<evidence type="ECO:0000256" key="1">
    <source>
        <dbReference type="SAM" id="MobiDB-lite"/>
    </source>
</evidence>
<protein>
    <submittedName>
        <fullName evidence="2">Uncharacterized protein</fullName>
    </submittedName>
</protein>
<gene>
    <name evidence="2" type="ORF">TWF694_010573</name>
</gene>